<dbReference type="Pfam" id="PF08449">
    <property type="entry name" value="UAA"/>
    <property type="match status" value="1"/>
</dbReference>
<keyword evidence="9" id="KW-0256">Endoplasmic reticulum</keyword>
<feature type="transmembrane region" description="Helical" evidence="9">
    <location>
        <begin position="248"/>
        <end position="270"/>
    </location>
</feature>
<feature type="transmembrane region" description="Helical" evidence="9">
    <location>
        <begin position="135"/>
        <end position="153"/>
    </location>
</feature>
<keyword evidence="5 9" id="KW-1133">Transmembrane helix</keyword>
<keyword evidence="6 9" id="KW-0333">Golgi apparatus</keyword>
<dbReference type="InterPro" id="IPR013657">
    <property type="entry name" value="SCL35B1-4/HUT1"/>
</dbReference>
<name>A0ABP9Z7Q5_9FUNG</name>
<organism evidence="10 11">
    <name type="scientific">Mucor flavus</name>
    <dbReference type="NCBI Taxonomy" id="439312"/>
    <lineage>
        <taxon>Eukaryota</taxon>
        <taxon>Fungi</taxon>
        <taxon>Fungi incertae sedis</taxon>
        <taxon>Mucoromycota</taxon>
        <taxon>Mucoromycotina</taxon>
        <taxon>Mucoromycetes</taxon>
        <taxon>Mucorales</taxon>
        <taxon>Mucorineae</taxon>
        <taxon>Mucoraceae</taxon>
        <taxon>Mucor</taxon>
    </lineage>
</organism>
<comment type="function">
    <text evidence="9">Involved in the import of GDP-mannose from the cytoplasm into the Golgi lumen.</text>
</comment>
<evidence type="ECO:0000256" key="2">
    <source>
        <dbReference type="ARBA" id="ARBA00022448"/>
    </source>
</evidence>
<keyword evidence="8 9" id="KW-0968">Cytoplasmic vesicle</keyword>
<proteinExistence type="inferred from homology"/>
<keyword evidence="2 9" id="KW-0813">Transport</keyword>
<comment type="subcellular location">
    <subcellularLocation>
        <location evidence="1 9">Cytoplasmic vesicle membrane</location>
        <topology evidence="1 9">Multi-pass membrane protein</topology>
    </subcellularLocation>
    <subcellularLocation>
        <location evidence="9">Golgi apparatus membrane</location>
        <topology evidence="9">Multi-pass membrane protein</topology>
    </subcellularLocation>
    <subcellularLocation>
        <location evidence="9">Endoplasmic reticulum membrane</location>
        <topology evidence="9">Multi-pass membrane protein</topology>
    </subcellularLocation>
</comment>
<dbReference type="Proteomes" id="UP001473302">
    <property type="component" value="Unassembled WGS sequence"/>
</dbReference>
<evidence type="ECO:0000256" key="4">
    <source>
        <dbReference type="ARBA" id="ARBA00022692"/>
    </source>
</evidence>
<dbReference type="SUPFAM" id="SSF103481">
    <property type="entry name" value="Multidrug resistance efflux transporter EmrE"/>
    <property type="match status" value="1"/>
</dbReference>
<dbReference type="InterPro" id="IPR037185">
    <property type="entry name" value="EmrE-like"/>
</dbReference>
<dbReference type="PANTHER" id="PTHR11132">
    <property type="entry name" value="SOLUTE CARRIER FAMILY 35"/>
    <property type="match status" value="1"/>
</dbReference>
<evidence type="ECO:0000313" key="11">
    <source>
        <dbReference type="Proteomes" id="UP001473302"/>
    </source>
</evidence>
<keyword evidence="11" id="KW-1185">Reference proteome</keyword>
<feature type="transmembrane region" description="Helical" evidence="9">
    <location>
        <begin position="83"/>
        <end position="102"/>
    </location>
</feature>
<feature type="transmembrane region" description="Helical" evidence="9">
    <location>
        <begin position="210"/>
        <end position="228"/>
    </location>
</feature>
<evidence type="ECO:0000256" key="5">
    <source>
        <dbReference type="ARBA" id="ARBA00022989"/>
    </source>
</evidence>
<keyword evidence="4 9" id="KW-0812">Transmembrane</keyword>
<dbReference type="EMBL" id="BAABUK010000024">
    <property type="protein sequence ID" value="GAA5815101.1"/>
    <property type="molecule type" value="Genomic_DNA"/>
</dbReference>
<keyword evidence="3 9" id="KW-0762">Sugar transport</keyword>
<evidence type="ECO:0000313" key="10">
    <source>
        <dbReference type="EMBL" id="GAA5815101.1"/>
    </source>
</evidence>
<evidence type="ECO:0000256" key="9">
    <source>
        <dbReference type="RuleBase" id="RU367097"/>
    </source>
</evidence>
<dbReference type="NCBIfam" id="TIGR00803">
    <property type="entry name" value="nst"/>
    <property type="match status" value="1"/>
</dbReference>
<comment type="caution">
    <text evidence="10">The sequence shown here is derived from an EMBL/GenBank/DDBJ whole genome shotgun (WGS) entry which is preliminary data.</text>
</comment>
<accession>A0ABP9Z7Q5</accession>
<protein>
    <recommendedName>
        <fullName evidence="9">GDP-mannose transporter</fullName>
        <shortName evidence="9">GMT</shortName>
    </recommendedName>
</protein>
<evidence type="ECO:0000256" key="6">
    <source>
        <dbReference type="ARBA" id="ARBA00023034"/>
    </source>
</evidence>
<evidence type="ECO:0000256" key="8">
    <source>
        <dbReference type="ARBA" id="ARBA00023329"/>
    </source>
</evidence>
<evidence type="ECO:0000256" key="3">
    <source>
        <dbReference type="ARBA" id="ARBA00022597"/>
    </source>
</evidence>
<gene>
    <name evidence="10" type="primary">VRG4_2</name>
    <name evidence="10" type="ORF">MFLAVUS_008607</name>
</gene>
<dbReference type="InterPro" id="IPR050186">
    <property type="entry name" value="TPT_transporter"/>
</dbReference>
<evidence type="ECO:0000256" key="7">
    <source>
        <dbReference type="ARBA" id="ARBA00023136"/>
    </source>
</evidence>
<keyword evidence="7 9" id="KW-0472">Membrane</keyword>
<feature type="transmembrane region" description="Helical" evidence="9">
    <location>
        <begin position="108"/>
        <end position="128"/>
    </location>
</feature>
<reference evidence="10 11" key="1">
    <citation type="submission" date="2024-04" db="EMBL/GenBank/DDBJ databases">
        <title>genome sequences of Mucor flavus KT1a and Helicostylum pulchrum KT1b strains isolated from the surface of a dry-aged beef.</title>
        <authorList>
            <person name="Toyotome T."/>
            <person name="Hosono M."/>
            <person name="Torimaru M."/>
            <person name="Fukuda K."/>
            <person name="Mikami N."/>
        </authorList>
    </citation>
    <scope>NUCLEOTIDE SEQUENCE [LARGE SCALE GENOMIC DNA]</scope>
    <source>
        <strain evidence="10 11">KT1a</strain>
    </source>
</reference>
<feature type="transmembrane region" description="Helical" evidence="9">
    <location>
        <begin position="173"/>
        <end position="194"/>
    </location>
</feature>
<feature type="transmembrane region" description="Helical" evidence="9">
    <location>
        <begin position="45"/>
        <end position="62"/>
    </location>
</feature>
<evidence type="ECO:0000256" key="1">
    <source>
        <dbReference type="ARBA" id="ARBA00004439"/>
    </source>
</evidence>
<comment type="subunit">
    <text evidence="9">Homooligomer.</text>
</comment>
<comment type="similarity">
    <text evidence="9">Belongs to the TPT transporter family. SLC35D subfamily.</text>
</comment>
<sequence>MGYGQSSQDDMRSPQISLTVNTGGLLELPTTSSVVASKKVSLPPAFKTALPIATYCIARFLRIFKFLNLIKFREFDSEIAKKWFPIVVFLVAMIYTGSKALQYLPIPVYTIFKNLTIILIAYGEVLWFGGSVTSMMLVSFSLMTLSSLIAGWNDVGNALRSMLDVTVVFTNDTIMIGYFWMAVNCVSSAAFVLYMRKRIKLTNFKDFDTVYYNNLLSIPLLLIPSLLLEDWSASNLLVNFPPEQRQARIWAMIFSGVSAFGMSYASAWCVRTTSSTTYSMVGSLNKLPIAISGLVFFGDVATISNVSAIFIGFVAGMVYSHAKAFPSKKDAKFIVSSASNQSYSDASNVDEKINIDKIGSHK</sequence>